<comment type="caution">
    <text evidence="2">The sequence shown here is derived from an EMBL/GenBank/DDBJ whole genome shotgun (WGS) entry which is preliminary data.</text>
</comment>
<feature type="compositionally biased region" description="Polar residues" evidence="1">
    <location>
        <begin position="244"/>
        <end position="255"/>
    </location>
</feature>
<feature type="compositionally biased region" description="Basic and acidic residues" evidence="1">
    <location>
        <begin position="206"/>
        <end position="235"/>
    </location>
</feature>
<dbReference type="EMBL" id="JAUPFM010000007">
    <property type="protein sequence ID" value="KAK2847587.1"/>
    <property type="molecule type" value="Genomic_DNA"/>
</dbReference>
<keyword evidence="3" id="KW-1185">Reference proteome</keyword>
<accession>A0AA88SYH7</accession>
<gene>
    <name evidence="2" type="ORF">Q5P01_010586</name>
</gene>
<sequence>MLRDLNLIWLCQIKLFFPGGSYDMTGYLKDISFYLQRYPQTTTTDEIYLIKITSSREVSNFIERQPHVVRNDYELLCQALEQEYSDPVSQTGLNAAMNVYYCWLLRAFKNEPGMEEDLNFKTLFIKNLHPATSTHVGIAANPRNSTSQHLRELVSVGLAKHREAHPKNPDSSTVLTIDTKHLPLTLEGTSCGETNNTEKTSAKSNHPRDARELSRSPRTNQRHDNFMSSWPDKRQNHIGYQGNRPFSTSFQNQTKLLHRNDFKGQKGGSDERSHPQKSYPRNH</sequence>
<name>A0AA88SYH7_CHASR</name>
<dbReference type="Proteomes" id="UP001187415">
    <property type="component" value="Unassembled WGS sequence"/>
</dbReference>
<protein>
    <submittedName>
        <fullName evidence="2">Uncharacterized protein</fullName>
    </submittedName>
</protein>
<feature type="region of interest" description="Disordered" evidence="1">
    <location>
        <begin position="186"/>
        <end position="283"/>
    </location>
</feature>
<evidence type="ECO:0000313" key="2">
    <source>
        <dbReference type="EMBL" id="KAK2847587.1"/>
    </source>
</evidence>
<organism evidence="2 3">
    <name type="scientific">Channa striata</name>
    <name type="common">Snakehead murrel</name>
    <name type="synonym">Ophicephalus striatus</name>
    <dbReference type="NCBI Taxonomy" id="64152"/>
    <lineage>
        <taxon>Eukaryota</taxon>
        <taxon>Metazoa</taxon>
        <taxon>Chordata</taxon>
        <taxon>Craniata</taxon>
        <taxon>Vertebrata</taxon>
        <taxon>Euteleostomi</taxon>
        <taxon>Actinopterygii</taxon>
        <taxon>Neopterygii</taxon>
        <taxon>Teleostei</taxon>
        <taxon>Neoteleostei</taxon>
        <taxon>Acanthomorphata</taxon>
        <taxon>Anabantaria</taxon>
        <taxon>Anabantiformes</taxon>
        <taxon>Channoidei</taxon>
        <taxon>Channidae</taxon>
        <taxon>Channa</taxon>
    </lineage>
</organism>
<evidence type="ECO:0000313" key="3">
    <source>
        <dbReference type="Proteomes" id="UP001187415"/>
    </source>
</evidence>
<proteinExistence type="predicted"/>
<evidence type="ECO:0000256" key="1">
    <source>
        <dbReference type="SAM" id="MobiDB-lite"/>
    </source>
</evidence>
<feature type="compositionally biased region" description="Polar residues" evidence="1">
    <location>
        <begin position="187"/>
        <end position="204"/>
    </location>
</feature>
<feature type="compositionally biased region" description="Basic and acidic residues" evidence="1">
    <location>
        <begin position="258"/>
        <end position="274"/>
    </location>
</feature>
<dbReference type="AlphaFoldDB" id="A0AA88SYH7"/>
<reference evidence="2" key="1">
    <citation type="submission" date="2023-07" db="EMBL/GenBank/DDBJ databases">
        <title>Chromosome-level Genome Assembly of Striped Snakehead (Channa striata).</title>
        <authorList>
            <person name="Liu H."/>
        </authorList>
    </citation>
    <scope>NUCLEOTIDE SEQUENCE</scope>
    <source>
        <strain evidence="2">Gz</strain>
        <tissue evidence="2">Muscle</tissue>
    </source>
</reference>